<dbReference type="AlphaFoldDB" id="A0A327LDP4"/>
<dbReference type="InterPro" id="IPR035903">
    <property type="entry name" value="HesB-like_dom_sf"/>
</dbReference>
<keyword evidence="3" id="KW-1185">Reference proteome</keyword>
<name>A0A327LDP4_9BRAD</name>
<dbReference type="NCBIfam" id="TIGR00049">
    <property type="entry name" value="iron-sulfur cluster assembly accessory protein"/>
    <property type="match status" value="1"/>
</dbReference>
<dbReference type="PANTHER" id="PTHR43011:SF1">
    <property type="entry name" value="IRON-SULFUR CLUSTER ASSEMBLY 2 HOMOLOG, MITOCHONDRIAL"/>
    <property type="match status" value="1"/>
</dbReference>
<dbReference type="GO" id="GO:0016226">
    <property type="term" value="P:iron-sulfur cluster assembly"/>
    <property type="evidence" value="ECO:0007669"/>
    <property type="project" value="InterPro"/>
</dbReference>
<dbReference type="Gene3D" id="2.60.300.12">
    <property type="entry name" value="HesB-like domain"/>
    <property type="match status" value="1"/>
</dbReference>
<protein>
    <submittedName>
        <fullName evidence="2">Iron-sulfur cluster assembly accessory protein</fullName>
    </submittedName>
</protein>
<reference evidence="2 3" key="1">
    <citation type="submission" date="2017-07" db="EMBL/GenBank/DDBJ databases">
        <title>Draft Genome Sequences of Select Purple Nonsulfur Bacteria.</title>
        <authorList>
            <person name="Lasarre B."/>
            <person name="Mckinlay J.B."/>
        </authorList>
    </citation>
    <scope>NUCLEOTIDE SEQUENCE [LARGE SCALE GENOMIC DNA]</scope>
    <source>
        <strain evidence="2 3">DSM 5909</strain>
    </source>
</reference>
<dbReference type="Proteomes" id="UP000249130">
    <property type="component" value="Unassembled WGS sequence"/>
</dbReference>
<dbReference type="OrthoDB" id="9801228at2"/>
<evidence type="ECO:0000313" key="3">
    <source>
        <dbReference type="Proteomes" id="UP000249130"/>
    </source>
</evidence>
<dbReference type="Pfam" id="PF01521">
    <property type="entry name" value="Fe-S_biosyn"/>
    <property type="match status" value="1"/>
</dbReference>
<gene>
    <name evidence="2" type="ORF">CH341_01620</name>
</gene>
<sequence length="106" mass="10842">MITLSTEAAAAVRTAMSRAGKPDAGLRVMIETGGCAGNKYMIGLDAEPRPDDAVIESGGVKVFVDPQSQPLVVGLTIGFTETLAGKGFTFDNPNAEASCSCGKSFG</sequence>
<dbReference type="GO" id="GO:0051537">
    <property type="term" value="F:2 iron, 2 sulfur cluster binding"/>
    <property type="evidence" value="ECO:0007669"/>
    <property type="project" value="TreeGrafter"/>
</dbReference>
<dbReference type="RefSeq" id="WP_111417288.1">
    <property type="nucleotide sequence ID" value="NZ_NPEX01000005.1"/>
</dbReference>
<comment type="caution">
    <text evidence="2">The sequence shown here is derived from an EMBL/GenBank/DDBJ whole genome shotgun (WGS) entry which is preliminary data.</text>
</comment>
<accession>A0A327LDP4</accession>
<dbReference type="GO" id="GO:0005506">
    <property type="term" value="F:iron ion binding"/>
    <property type="evidence" value="ECO:0007669"/>
    <property type="project" value="TreeGrafter"/>
</dbReference>
<proteinExistence type="predicted"/>
<evidence type="ECO:0000313" key="2">
    <source>
        <dbReference type="EMBL" id="RAI45928.1"/>
    </source>
</evidence>
<evidence type="ECO:0000259" key="1">
    <source>
        <dbReference type="Pfam" id="PF01521"/>
    </source>
</evidence>
<feature type="domain" description="Core" evidence="1">
    <location>
        <begin position="2"/>
        <end position="103"/>
    </location>
</feature>
<dbReference type="GO" id="GO:0051539">
    <property type="term" value="F:4 iron, 4 sulfur cluster binding"/>
    <property type="evidence" value="ECO:0007669"/>
    <property type="project" value="TreeGrafter"/>
</dbReference>
<dbReference type="InterPro" id="IPR016092">
    <property type="entry name" value="ATAP"/>
</dbReference>
<dbReference type="InterPro" id="IPR017870">
    <property type="entry name" value="FeS_cluster_insertion_CS"/>
</dbReference>
<dbReference type="SUPFAM" id="SSF89360">
    <property type="entry name" value="HesB-like domain"/>
    <property type="match status" value="1"/>
</dbReference>
<organism evidence="2 3">
    <name type="scientific">Rhodoplanes roseus</name>
    <dbReference type="NCBI Taxonomy" id="29409"/>
    <lineage>
        <taxon>Bacteria</taxon>
        <taxon>Pseudomonadati</taxon>
        <taxon>Pseudomonadota</taxon>
        <taxon>Alphaproteobacteria</taxon>
        <taxon>Hyphomicrobiales</taxon>
        <taxon>Nitrobacteraceae</taxon>
        <taxon>Rhodoplanes</taxon>
    </lineage>
</organism>
<dbReference type="PANTHER" id="PTHR43011">
    <property type="entry name" value="IRON-SULFUR CLUSTER ASSEMBLY 2 HOMOLOG, MITOCHONDRIAL"/>
    <property type="match status" value="1"/>
</dbReference>
<dbReference type="PROSITE" id="PS01152">
    <property type="entry name" value="HESB"/>
    <property type="match status" value="1"/>
</dbReference>
<dbReference type="EMBL" id="NPEX01000005">
    <property type="protein sequence ID" value="RAI45928.1"/>
    <property type="molecule type" value="Genomic_DNA"/>
</dbReference>
<dbReference type="InterPro" id="IPR000361">
    <property type="entry name" value="ATAP_core_dom"/>
</dbReference>